<dbReference type="PROSITE" id="PS51257">
    <property type="entry name" value="PROKAR_LIPOPROTEIN"/>
    <property type="match status" value="1"/>
</dbReference>
<evidence type="ECO:0000256" key="2">
    <source>
        <dbReference type="SAM" id="SignalP"/>
    </source>
</evidence>
<feature type="domain" description="Polysaccharide export protein N-terminal" evidence="3">
    <location>
        <begin position="43"/>
        <end position="138"/>
    </location>
</feature>
<name>A0A4R4E1Y8_9BACT</name>
<feature type="domain" description="Soluble ligand binding" evidence="4">
    <location>
        <begin position="143"/>
        <end position="195"/>
    </location>
</feature>
<evidence type="ECO:0000313" key="6">
    <source>
        <dbReference type="Proteomes" id="UP000295164"/>
    </source>
</evidence>
<keyword evidence="6" id="KW-1185">Reference proteome</keyword>
<dbReference type="Gene3D" id="3.10.560.10">
    <property type="entry name" value="Outer membrane lipoprotein wza domain like"/>
    <property type="match status" value="2"/>
</dbReference>
<dbReference type="GO" id="GO:0015159">
    <property type="term" value="F:polysaccharide transmembrane transporter activity"/>
    <property type="evidence" value="ECO:0007669"/>
    <property type="project" value="InterPro"/>
</dbReference>
<feature type="chain" id="PRO_5020308248" evidence="2">
    <location>
        <begin position="22"/>
        <end position="258"/>
    </location>
</feature>
<gene>
    <name evidence="5" type="ORF">E0486_12840</name>
</gene>
<feature type="signal peptide" evidence="2">
    <location>
        <begin position="1"/>
        <end position="21"/>
    </location>
</feature>
<dbReference type="PANTHER" id="PTHR33619">
    <property type="entry name" value="POLYSACCHARIDE EXPORT PROTEIN GFCE-RELATED"/>
    <property type="match status" value="1"/>
</dbReference>
<sequence>MRISNQLFLLLMGLLFLTATSCVNTRKTAYFVDVPKDLIVASPAPDQQLIHPGDILAIQVSSPNPEATTIFNNNSSTALNGTNAIEVTGYLVDPEGNIQFPMLGKIKAGMLTKRDLTDQIRNQLLERKLLLEPVVSIRFLNFRVTVLGEVEHPQVVPVPSEKISILEALGAAGDLTIYGRRDNLLLIRDEGGQKMLTRIDLNSKELLSSPYFYLHNGDVLYAEPNKARVGAATNTRQLLPIILSGLSFVTIILDRLTR</sequence>
<evidence type="ECO:0000313" key="5">
    <source>
        <dbReference type="EMBL" id="TCZ69064.1"/>
    </source>
</evidence>
<dbReference type="PANTHER" id="PTHR33619:SF3">
    <property type="entry name" value="POLYSACCHARIDE EXPORT PROTEIN GFCE-RELATED"/>
    <property type="match status" value="1"/>
</dbReference>
<comment type="caution">
    <text evidence="5">The sequence shown here is derived from an EMBL/GenBank/DDBJ whole genome shotgun (WGS) entry which is preliminary data.</text>
</comment>
<accession>A0A4R4E1Y8</accession>
<evidence type="ECO:0000259" key="4">
    <source>
        <dbReference type="Pfam" id="PF10531"/>
    </source>
</evidence>
<dbReference type="InterPro" id="IPR003715">
    <property type="entry name" value="Poly_export_N"/>
</dbReference>
<dbReference type="Gene3D" id="3.30.1950.10">
    <property type="entry name" value="wza like domain"/>
    <property type="match status" value="1"/>
</dbReference>
<evidence type="ECO:0000256" key="1">
    <source>
        <dbReference type="ARBA" id="ARBA00022729"/>
    </source>
</evidence>
<dbReference type="InterPro" id="IPR019554">
    <property type="entry name" value="Soluble_ligand-bd"/>
</dbReference>
<keyword evidence="1 2" id="KW-0732">Signal</keyword>
<evidence type="ECO:0000259" key="3">
    <source>
        <dbReference type="Pfam" id="PF02563"/>
    </source>
</evidence>
<dbReference type="Proteomes" id="UP000295164">
    <property type="component" value="Unassembled WGS sequence"/>
</dbReference>
<proteinExistence type="predicted"/>
<protein>
    <submittedName>
        <fullName evidence="5">Polysaccharide export protein</fullName>
    </submittedName>
</protein>
<dbReference type="EMBL" id="SKFH01000023">
    <property type="protein sequence ID" value="TCZ69064.1"/>
    <property type="molecule type" value="Genomic_DNA"/>
</dbReference>
<dbReference type="OrthoDB" id="662756at2"/>
<dbReference type="AlphaFoldDB" id="A0A4R4E1Y8"/>
<reference evidence="5 6" key="1">
    <citation type="submission" date="2019-03" db="EMBL/GenBank/DDBJ databases">
        <authorList>
            <person name="Kim M.K.M."/>
        </authorList>
    </citation>
    <scope>NUCLEOTIDE SEQUENCE [LARGE SCALE GENOMIC DNA]</scope>
    <source>
        <strain evidence="5 6">17J68-15</strain>
    </source>
</reference>
<dbReference type="InterPro" id="IPR049712">
    <property type="entry name" value="Poly_export"/>
</dbReference>
<dbReference type="Pfam" id="PF02563">
    <property type="entry name" value="Poly_export"/>
    <property type="match status" value="1"/>
</dbReference>
<dbReference type="Pfam" id="PF10531">
    <property type="entry name" value="SLBB"/>
    <property type="match status" value="1"/>
</dbReference>
<dbReference type="RefSeq" id="WP_131852584.1">
    <property type="nucleotide sequence ID" value="NZ_SKFH01000023.1"/>
</dbReference>
<organism evidence="5 6">
    <name type="scientific">Flaviaesturariibacter aridisoli</name>
    <dbReference type="NCBI Taxonomy" id="2545761"/>
    <lineage>
        <taxon>Bacteria</taxon>
        <taxon>Pseudomonadati</taxon>
        <taxon>Bacteroidota</taxon>
        <taxon>Chitinophagia</taxon>
        <taxon>Chitinophagales</taxon>
        <taxon>Chitinophagaceae</taxon>
        <taxon>Flaviaestuariibacter</taxon>
    </lineage>
</organism>